<dbReference type="InterPro" id="IPR037066">
    <property type="entry name" value="Plug_dom_sf"/>
</dbReference>
<comment type="similarity">
    <text evidence="10 11">Belongs to the TonB-dependent receptor family.</text>
</comment>
<dbReference type="Gene3D" id="2.170.130.10">
    <property type="entry name" value="TonB-dependent receptor, plug domain"/>
    <property type="match status" value="1"/>
</dbReference>
<evidence type="ECO:0000256" key="10">
    <source>
        <dbReference type="PROSITE-ProRule" id="PRU01360"/>
    </source>
</evidence>
<dbReference type="InterPro" id="IPR023997">
    <property type="entry name" value="TonB-dep_OMP_SusC/RagA_CS"/>
</dbReference>
<evidence type="ECO:0000256" key="6">
    <source>
        <dbReference type="ARBA" id="ARBA00023077"/>
    </source>
</evidence>
<comment type="caution">
    <text evidence="15">The sequence shown here is derived from an EMBL/GenBank/DDBJ whole genome shotgun (WGS) entry which is preliminary data.</text>
</comment>
<evidence type="ECO:0000256" key="7">
    <source>
        <dbReference type="ARBA" id="ARBA00023136"/>
    </source>
</evidence>
<dbReference type="InterPro" id="IPR012910">
    <property type="entry name" value="Plug_dom"/>
</dbReference>
<keyword evidence="16" id="KW-1185">Reference proteome</keyword>
<dbReference type="InterPro" id="IPR008969">
    <property type="entry name" value="CarboxyPept-like_regulatory"/>
</dbReference>
<dbReference type="SUPFAM" id="SSF56935">
    <property type="entry name" value="Porins"/>
    <property type="match status" value="1"/>
</dbReference>
<keyword evidence="12" id="KW-1133">Transmembrane helix</keyword>
<evidence type="ECO:0000259" key="14">
    <source>
        <dbReference type="Pfam" id="PF07715"/>
    </source>
</evidence>
<keyword evidence="9 10" id="KW-0998">Cell outer membrane</keyword>
<sequence>MKLNQPKNHYCSKFGKLTKTFLLFVVLITTNLCLMGQNSPSQRKIIGTITDEEGIPIPGVSIILKNTNKGTVSDFDGGYAIDIPLAENATLEFNYIGYKTETIPVEDQYEINVVMKLDVEGLDEVVVVGYGKQKKVTVTGAISSITSDEITTTKNENVVNTMTGKIPGVRILQKSSEPGSFDNVYDIRGFGNPLIVIDGVPRGGLERMDPNEIESISVLKDASAAIYGVRAANGVILVTTKRGADKFGKFDINYSVNTAMQQFMDLPDGVNALEYMMLKNEQQKRGFANNFFTQTDPAFGEADMDLYSNGTLLSTDWIGATMKKAAFQNQHNLNINGSGERVQYYFNLGYLDQEGLFKSDDVNYNRWNFRSNVHIKISDNLRAEALLSGFTDEKNQPNKGIWEMFKNAWNQLPTDQLYANNNPMYVQMLQNNGNGNPLAISDSDFVGNQNYINKNFQGQAAIEYDIPGINGLMARGMYSYGFTENNNTVINTSYTLYTYDRENDEYISNEINTPSTVNRYFGSYISKLFQLSLRYNQSFGNHNFSGLLLYEESNAEADNFYAQREFSLGIPYLFAGNTTNQIGSMNSGGLWETVNKGLVGKVNYDYRGKYLVEFSFRYDGSSKFKKGSQWGFFPAASLGWRISEEPFMKKLISPEVLNNLKFRGSYGKLGDDSATGFQYISGYNYPATGYIFGGDYINGLQSRGVVNPNLTWYTAKTMNLGIDFDLWNGLLGGTTEYFVRNRDGLLATRTTTLPGTVGTNLPQENLNSDRTSGFEFQLTHRNNINEFKYNISANISTTRTKLINVQQTPAGNSYENWRNSMQNRYTNIWWGKEYAGQFESYDEIYNHLVNTGGGNQNIIPGDYYYEDLNNDGVIDYKDEHPIAVRDLPLVNFGMTLNASWKGFDVNILMQGATDFYVQYAEQLAEPLMYGRSALSQFMDRWHTINPEADVFDPSTEWVPGRYPAMGSPIAEGTKAVQDATYFRIKSLEIGYTIPSEVLSPMGINKLRVYLNSYNLATFTGLKNSDPERPGMVADGADWNYSQGGYKYPLNRTFNLGFNVSF</sequence>
<keyword evidence="6 11" id="KW-0798">TonB box</keyword>
<evidence type="ECO:0000256" key="5">
    <source>
        <dbReference type="ARBA" id="ARBA00022729"/>
    </source>
</evidence>
<feature type="transmembrane region" description="Helical" evidence="12">
    <location>
        <begin position="21"/>
        <end position="37"/>
    </location>
</feature>
<accession>A0ABT6FMN7</accession>
<dbReference type="Gene3D" id="2.60.40.1120">
    <property type="entry name" value="Carboxypeptidase-like, regulatory domain"/>
    <property type="match status" value="1"/>
</dbReference>
<keyword evidence="5" id="KW-0732">Signal</keyword>
<dbReference type="Pfam" id="PF07715">
    <property type="entry name" value="Plug"/>
    <property type="match status" value="1"/>
</dbReference>
<evidence type="ECO:0000256" key="1">
    <source>
        <dbReference type="ARBA" id="ARBA00004571"/>
    </source>
</evidence>
<evidence type="ECO:0000256" key="11">
    <source>
        <dbReference type="RuleBase" id="RU003357"/>
    </source>
</evidence>
<keyword evidence="3 10" id="KW-1134">Transmembrane beta strand</keyword>
<keyword evidence="7 10" id="KW-0472">Membrane</keyword>
<dbReference type="InterPro" id="IPR000531">
    <property type="entry name" value="Beta-barrel_TonB"/>
</dbReference>
<dbReference type="PROSITE" id="PS52016">
    <property type="entry name" value="TONB_DEPENDENT_REC_3"/>
    <property type="match status" value="1"/>
</dbReference>
<comment type="subcellular location">
    <subcellularLocation>
        <location evidence="1 10">Cell outer membrane</location>
        <topology evidence="1 10">Multi-pass membrane protein</topology>
    </subcellularLocation>
</comment>
<evidence type="ECO:0000313" key="16">
    <source>
        <dbReference type="Proteomes" id="UP001153642"/>
    </source>
</evidence>
<evidence type="ECO:0000313" key="15">
    <source>
        <dbReference type="EMBL" id="MDG3584528.1"/>
    </source>
</evidence>
<dbReference type="NCBIfam" id="TIGR04057">
    <property type="entry name" value="SusC_RagA_signa"/>
    <property type="match status" value="1"/>
</dbReference>
<name>A0ABT6FMN7_9FLAO</name>
<evidence type="ECO:0000256" key="8">
    <source>
        <dbReference type="ARBA" id="ARBA00023170"/>
    </source>
</evidence>
<reference evidence="15" key="1">
    <citation type="submission" date="2022-11" db="EMBL/GenBank/DDBJ databases">
        <title>High-quality draft genome sequence of Galbibacter sp. strain CMA-7.</title>
        <authorList>
            <person name="Wei L."/>
            <person name="Dong C."/>
            <person name="Shao Z."/>
        </authorList>
    </citation>
    <scope>NUCLEOTIDE SEQUENCE</scope>
    <source>
        <strain evidence="15">CMA-7</strain>
    </source>
</reference>
<keyword evidence="4 10" id="KW-0812">Transmembrane</keyword>
<proteinExistence type="inferred from homology"/>
<keyword evidence="8 15" id="KW-0675">Receptor</keyword>
<evidence type="ECO:0000256" key="9">
    <source>
        <dbReference type="ARBA" id="ARBA00023237"/>
    </source>
</evidence>
<dbReference type="InterPro" id="IPR036942">
    <property type="entry name" value="Beta-barrel_TonB_sf"/>
</dbReference>
<evidence type="ECO:0000256" key="12">
    <source>
        <dbReference type="SAM" id="Phobius"/>
    </source>
</evidence>
<dbReference type="RefSeq" id="WP_277898288.1">
    <property type="nucleotide sequence ID" value="NZ_JAPMUA010000001.1"/>
</dbReference>
<organism evidence="15 16">
    <name type="scientific">Galbibacter pacificus</name>
    <dbReference type="NCBI Taxonomy" id="2996052"/>
    <lineage>
        <taxon>Bacteria</taxon>
        <taxon>Pseudomonadati</taxon>
        <taxon>Bacteroidota</taxon>
        <taxon>Flavobacteriia</taxon>
        <taxon>Flavobacteriales</taxon>
        <taxon>Flavobacteriaceae</taxon>
        <taxon>Galbibacter</taxon>
    </lineage>
</organism>
<protein>
    <submittedName>
        <fullName evidence="15">TonB-dependent receptor</fullName>
    </submittedName>
</protein>
<evidence type="ECO:0000256" key="3">
    <source>
        <dbReference type="ARBA" id="ARBA00022452"/>
    </source>
</evidence>
<evidence type="ECO:0000256" key="4">
    <source>
        <dbReference type="ARBA" id="ARBA00022692"/>
    </source>
</evidence>
<feature type="domain" description="TonB-dependent receptor plug" evidence="14">
    <location>
        <begin position="135"/>
        <end position="235"/>
    </location>
</feature>
<dbReference type="PANTHER" id="PTHR30069">
    <property type="entry name" value="TONB-DEPENDENT OUTER MEMBRANE RECEPTOR"/>
    <property type="match status" value="1"/>
</dbReference>
<dbReference type="Proteomes" id="UP001153642">
    <property type="component" value="Unassembled WGS sequence"/>
</dbReference>
<gene>
    <name evidence="15" type="ORF">OSR52_01520</name>
</gene>
<dbReference type="EMBL" id="JAPMUA010000001">
    <property type="protein sequence ID" value="MDG3584528.1"/>
    <property type="molecule type" value="Genomic_DNA"/>
</dbReference>
<feature type="domain" description="TonB-dependent receptor-like beta-barrel" evidence="13">
    <location>
        <begin position="412"/>
        <end position="870"/>
    </location>
</feature>
<dbReference type="Pfam" id="PF00593">
    <property type="entry name" value="TonB_dep_Rec_b-barrel"/>
    <property type="match status" value="1"/>
</dbReference>
<dbReference type="Pfam" id="PF13715">
    <property type="entry name" value="CarbopepD_reg_2"/>
    <property type="match status" value="1"/>
</dbReference>
<evidence type="ECO:0000259" key="13">
    <source>
        <dbReference type="Pfam" id="PF00593"/>
    </source>
</evidence>
<keyword evidence="2 10" id="KW-0813">Transport</keyword>
<dbReference type="SUPFAM" id="SSF49464">
    <property type="entry name" value="Carboxypeptidase regulatory domain-like"/>
    <property type="match status" value="1"/>
</dbReference>
<dbReference type="InterPro" id="IPR039426">
    <property type="entry name" value="TonB-dep_rcpt-like"/>
</dbReference>
<dbReference type="NCBIfam" id="TIGR04056">
    <property type="entry name" value="OMP_RagA_SusC"/>
    <property type="match status" value="1"/>
</dbReference>
<dbReference type="Gene3D" id="2.40.170.20">
    <property type="entry name" value="TonB-dependent receptor, beta-barrel domain"/>
    <property type="match status" value="1"/>
</dbReference>
<evidence type="ECO:0000256" key="2">
    <source>
        <dbReference type="ARBA" id="ARBA00022448"/>
    </source>
</evidence>
<dbReference type="PANTHER" id="PTHR30069:SF29">
    <property type="entry name" value="HEMOGLOBIN AND HEMOGLOBIN-HAPTOGLOBIN-BINDING PROTEIN 1-RELATED"/>
    <property type="match status" value="1"/>
</dbReference>
<dbReference type="InterPro" id="IPR023996">
    <property type="entry name" value="TonB-dep_OMP_SusC/RagA"/>
</dbReference>